<proteinExistence type="predicted"/>
<protein>
    <submittedName>
        <fullName evidence="2">Helix-turn-helix domain-containing protein</fullName>
    </submittedName>
</protein>
<dbReference type="Gene3D" id="1.10.260.40">
    <property type="entry name" value="lambda repressor-like DNA-binding domains"/>
    <property type="match status" value="1"/>
</dbReference>
<reference evidence="2" key="1">
    <citation type="submission" date="2022-05" db="EMBL/GenBank/DDBJ databases">
        <title>A methanotrophic Mycobacterium dominates a cave microbial ecosystem.</title>
        <authorList>
            <person name="Van Spanning R.J.M."/>
            <person name="Guan Q."/>
            <person name="Melkonian C."/>
            <person name="Gallant J."/>
            <person name="Polerecky L."/>
            <person name="Flot J.-F."/>
            <person name="Brandt B.W."/>
            <person name="Braster M."/>
            <person name="Iturbe Espinoza P."/>
            <person name="Aerts J."/>
            <person name="Meima-Franke M."/>
            <person name="Piersma S.R."/>
            <person name="Bunduc C."/>
            <person name="Ummels R."/>
            <person name="Pain A."/>
            <person name="Fleming E.J."/>
            <person name="van der Wel N."/>
            <person name="Gherman V.D."/>
            <person name="Sarbu S.M."/>
            <person name="Bodelier P.L.E."/>
            <person name="Bitter W."/>
        </authorList>
    </citation>
    <scope>NUCLEOTIDE SEQUENCE</scope>
    <source>
        <strain evidence="2">Sulfur Cave</strain>
        <plasmid evidence="2">unnamed</plasmid>
    </source>
</reference>
<dbReference type="RefSeq" id="WP_249763508.1">
    <property type="nucleotide sequence ID" value="NZ_CP097321.1"/>
</dbReference>
<geneLocation type="plasmid" evidence="2 3">
    <name>unnamed</name>
</geneLocation>
<gene>
    <name evidence="2" type="ORF">M5I08_25355</name>
</gene>
<dbReference type="EMBL" id="CP097321">
    <property type="protein sequence ID" value="UQX13524.1"/>
    <property type="molecule type" value="Genomic_DNA"/>
</dbReference>
<organism evidence="2 3">
    <name type="scientific">Candidatus Mycobacterium methanotrophicum</name>
    <dbReference type="NCBI Taxonomy" id="2943498"/>
    <lineage>
        <taxon>Bacteria</taxon>
        <taxon>Bacillati</taxon>
        <taxon>Actinomycetota</taxon>
        <taxon>Actinomycetes</taxon>
        <taxon>Mycobacteriales</taxon>
        <taxon>Mycobacteriaceae</taxon>
        <taxon>Mycobacterium</taxon>
    </lineage>
</organism>
<dbReference type="Pfam" id="PF13744">
    <property type="entry name" value="HTH_37"/>
    <property type="match status" value="1"/>
</dbReference>
<accession>A0ABY4QU51</accession>
<evidence type="ECO:0000313" key="3">
    <source>
        <dbReference type="Proteomes" id="UP001056610"/>
    </source>
</evidence>
<evidence type="ECO:0000259" key="1">
    <source>
        <dbReference type="PROSITE" id="PS50943"/>
    </source>
</evidence>
<dbReference type="Proteomes" id="UP001056610">
    <property type="component" value="Plasmid unnamed"/>
</dbReference>
<dbReference type="SUPFAM" id="SSF47413">
    <property type="entry name" value="lambda repressor-like DNA-binding domains"/>
    <property type="match status" value="1"/>
</dbReference>
<dbReference type="InterPro" id="IPR001387">
    <property type="entry name" value="Cro/C1-type_HTH"/>
</dbReference>
<keyword evidence="2" id="KW-0614">Plasmid</keyword>
<dbReference type="PROSITE" id="PS50943">
    <property type="entry name" value="HTH_CROC1"/>
    <property type="match status" value="1"/>
</dbReference>
<sequence>MSNDTGSRMPGHIHALCDDVRAQLAEAINQQIVNNGWTQAEAALRLGVKQPRISHLVSGQTKRFTVDALLNMATLAGLQVEVRVKH</sequence>
<dbReference type="InterPro" id="IPR010982">
    <property type="entry name" value="Lambda_DNA-bd_dom_sf"/>
</dbReference>
<name>A0ABY4QU51_9MYCO</name>
<feature type="domain" description="HTH cro/C1-type" evidence="1">
    <location>
        <begin position="28"/>
        <end position="83"/>
    </location>
</feature>
<keyword evidence="3" id="KW-1185">Reference proteome</keyword>
<dbReference type="CDD" id="cd00093">
    <property type="entry name" value="HTH_XRE"/>
    <property type="match status" value="1"/>
</dbReference>
<evidence type="ECO:0000313" key="2">
    <source>
        <dbReference type="EMBL" id="UQX13524.1"/>
    </source>
</evidence>
<dbReference type="SMART" id="SM00530">
    <property type="entry name" value="HTH_XRE"/>
    <property type="match status" value="1"/>
</dbReference>
<dbReference type="InterPro" id="IPR039554">
    <property type="entry name" value="HigA2-like_HTH"/>
</dbReference>